<dbReference type="InterPro" id="IPR001867">
    <property type="entry name" value="OmpR/PhoB-type_DNA-bd"/>
</dbReference>
<dbReference type="GO" id="GO:0000160">
    <property type="term" value="P:phosphorelay signal transduction system"/>
    <property type="evidence" value="ECO:0007669"/>
    <property type="project" value="UniProtKB-KW"/>
</dbReference>
<dbReference type="InterPro" id="IPR011990">
    <property type="entry name" value="TPR-like_helical_dom_sf"/>
</dbReference>
<keyword evidence="3" id="KW-0805">Transcription regulation</keyword>
<dbReference type="InterPro" id="IPR051677">
    <property type="entry name" value="AfsR-DnrI-RedD_regulator"/>
</dbReference>
<dbReference type="Gene3D" id="1.10.10.10">
    <property type="entry name" value="Winged helix-like DNA-binding domain superfamily/Winged helix DNA-binding domain"/>
    <property type="match status" value="1"/>
</dbReference>
<evidence type="ECO:0000256" key="5">
    <source>
        <dbReference type="ARBA" id="ARBA00023163"/>
    </source>
</evidence>
<dbReference type="PROSITE" id="PS51755">
    <property type="entry name" value="OMPR_PHOB"/>
    <property type="match status" value="1"/>
</dbReference>
<feature type="region of interest" description="Disordered" evidence="7">
    <location>
        <begin position="301"/>
        <end position="356"/>
    </location>
</feature>
<dbReference type="InterPro" id="IPR016032">
    <property type="entry name" value="Sig_transdc_resp-reg_C-effctor"/>
</dbReference>
<name>A0AB39P544_9ACTN</name>
<feature type="domain" description="OmpR/PhoB-type" evidence="8">
    <location>
        <begin position="348"/>
        <end position="443"/>
    </location>
</feature>
<organism evidence="9">
    <name type="scientific">Streptomyces sp. R21</name>
    <dbReference type="NCBI Taxonomy" id="3238627"/>
    <lineage>
        <taxon>Bacteria</taxon>
        <taxon>Bacillati</taxon>
        <taxon>Actinomycetota</taxon>
        <taxon>Actinomycetes</taxon>
        <taxon>Kitasatosporales</taxon>
        <taxon>Streptomycetaceae</taxon>
        <taxon>Streptomyces</taxon>
    </lineage>
</organism>
<protein>
    <submittedName>
        <fullName evidence="9">BTAD domain-containing putative transcriptional regulator</fullName>
    </submittedName>
</protein>
<evidence type="ECO:0000256" key="7">
    <source>
        <dbReference type="SAM" id="MobiDB-lite"/>
    </source>
</evidence>
<dbReference type="InterPro" id="IPR005158">
    <property type="entry name" value="BTAD"/>
</dbReference>
<keyword evidence="4 6" id="KW-0238">DNA-binding</keyword>
<accession>A0AB39P544</accession>
<evidence type="ECO:0000313" key="9">
    <source>
        <dbReference type="EMBL" id="XDQ24891.1"/>
    </source>
</evidence>
<dbReference type="InterPro" id="IPR036388">
    <property type="entry name" value="WH-like_DNA-bd_sf"/>
</dbReference>
<sequence length="616" mass="66575">MTDAWQDAISHAERALRGGSTARLRTTQAVELLCADEHVLQDRALSRDLARLTSLLDSLGLQRLSHTLLRHVASRLAWDTGALNLDSSARNRLAVTLADRWHLAAAANVLSTALHFDPDGGASAARTLANLAALKLRLGDVTGAEESAGQARERLTEDAAEDLDVHLLVTTVLTTAARRRGLHEDADRLLADLEGAVRRLVGVLGGEHPQSLSALVALATAEFESARAAGALDRMERAVDVLAVASQKAAATVGTQHPQTVAALLSLAAAEGEAALDEPDGRRLDGVRALVTATARRADVMRHGAARVPRGPASAPEPRSSRARHAMAAQPAPRPGPAASRRDSPRDGTDEDTPTLRFSVLGPVQVWQEGEPLDIGPSTSAALLAALLLREGATVSPGELADMIWNTLPASGPRALSVYVYRLRRVLGPEALLREPHGYALRLAPGSLDLTIAEKHAAEAERFRAAGDPEQARTALSQALALWHGESLENARGPYAAEQRRRLEEWRLQLTEARLDLDVQLGRHYEVIPELNALTRTHPLDERLRELLMRALYRSGRRAQALAEYDRIRGLLLQHLGVEPSPGLQELWRRIHTSDPVLDSSASVRREARPIAVRPS</sequence>
<dbReference type="Pfam" id="PF00486">
    <property type="entry name" value="Trans_reg_C"/>
    <property type="match status" value="1"/>
</dbReference>
<evidence type="ECO:0000259" key="8">
    <source>
        <dbReference type="PROSITE" id="PS51755"/>
    </source>
</evidence>
<dbReference type="SMART" id="SM01043">
    <property type="entry name" value="BTAD"/>
    <property type="match status" value="1"/>
</dbReference>
<dbReference type="PANTHER" id="PTHR35807:SF1">
    <property type="entry name" value="TRANSCRIPTIONAL REGULATOR REDD"/>
    <property type="match status" value="1"/>
</dbReference>
<dbReference type="RefSeq" id="WP_369231944.1">
    <property type="nucleotide sequence ID" value="NZ_CP163435.1"/>
</dbReference>
<dbReference type="Gene3D" id="1.25.40.10">
    <property type="entry name" value="Tetratricopeptide repeat domain"/>
    <property type="match status" value="2"/>
</dbReference>
<dbReference type="SMART" id="SM00862">
    <property type="entry name" value="Trans_reg_C"/>
    <property type="match status" value="1"/>
</dbReference>
<dbReference type="SUPFAM" id="SSF48452">
    <property type="entry name" value="TPR-like"/>
    <property type="match status" value="1"/>
</dbReference>
<keyword evidence="5" id="KW-0804">Transcription</keyword>
<dbReference type="CDD" id="cd15831">
    <property type="entry name" value="BTAD"/>
    <property type="match status" value="1"/>
</dbReference>
<evidence type="ECO:0000256" key="4">
    <source>
        <dbReference type="ARBA" id="ARBA00023125"/>
    </source>
</evidence>
<evidence type="ECO:0000256" key="6">
    <source>
        <dbReference type="PROSITE-ProRule" id="PRU01091"/>
    </source>
</evidence>
<evidence type="ECO:0000256" key="3">
    <source>
        <dbReference type="ARBA" id="ARBA00023015"/>
    </source>
</evidence>
<proteinExistence type="inferred from homology"/>
<dbReference type="AlphaFoldDB" id="A0AB39P544"/>
<dbReference type="SUPFAM" id="SSF46894">
    <property type="entry name" value="C-terminal effector domain of the bipartite response regulators"/>
    <property type="match status" value="1"/>
</dbReference>
<gene>
    <name evidence="9" type="ORF">AB5J56_09430</name>
</gene>
<dbReference type="EMBL" id="CP163435">
    <property type="protein sequence ID" value="XDQ24891.1"/>
    <property type="molecule type" value="Genomic_DNA"/>
</dbReference>
<feature type="DNA-binding region" description="OmpR/PhoB-type" evidence="6">
    <location>
        <begin position="348"/>
        <end position="443"/>
    </location>
</feature>
<dbReference type="GO" id="GO:0003677">
    <property type="term" value="F:DNA binding"/>
    <property type="evidence" value="ECO:0007669"/>
    <property type="project" value="UniProtKB-UniRule"/>
</dbReference>
<comment type="similarity">
    <text evidence="1">Belongs to the AfsR/DnrI/RedD regulatory family.</text>
</comment>
<reference evidence="9" key="1">
    <citation type="submission" date="2024-07" db="EMBL/GenBank/DDBJ databases">
        <authorList>
            <person name="Yu S.T."/>
        </authorList>
    </citation>
    <scope>NUCLEOTIDE SEQUENCE</scope>
    <source>
        <strain evidence="9">R21</strain>
    </source>
</reference>
<dbReference type="GO" id="GO:0006355">
    <property type="term" value="P:regulation of DNA-templated transcription"/>
    <property type="evidence" value="ECO:0007669"/>
    <property type="project" value="InterPro"/>
</dbReference>
<evidence type="ECO:0000256" key="1">
    <source>
        <dbReference type="ARBA" id="ARBA00005820"/>
    </source>
</evidence>
<evidence type="ECO:0000256" key="2">
    <source>
        <dbReference type="ARBA" id="ARBA00023012"/>
    </source>
</evidence>
<dbReference type="PANTHER" id="PTHR35807">
    <property type="entry name" value="TRANSCRIPTIONAL REGULATOR REDD-RELATED"/>
    <property type="match status" value="1"/>
</dbReference>
<keyword evidence="2" id="KW-0902">Two-component regulatory system</keyword>
<dbReference type="Pfam" id="PF03704">
    <property type="entry name" value="BTAD"/>
    <property type="match status" value="1"/>
</dbReference>